<dbReference type="SUPFAM" id="SSF52540">
    <property type="entry name" value="P-loop containing nucleoside triphosphate hydrolases"/>
    <property type="match status" value="1"/>
</dbReference>
<dbReference type="PANTHER" id="PTHR32309">
    <property type="entry name" value="TYROSINE-PROTEIN KINASE"/>
    <property type="match status" value="1"/>
</dbReference>
<protein>
    <recommendedName>
        <fullName evidence="6">Chain length determinant protein tyrosine kinase EpsG</fullName>
    </recommendedName>
</protein>
<proteinExistence type="predicted"/>
<dbReference type="RefSeq" id="WP_220808856.1">
    <property type="nucleotide sequence ID" value="NZ_BPMK01000010.1"/>
</dbReference>
<keyword evidence="3" id="KW-0812">Transmembrane</keyword>
<evidence type="ECO:0000256" key="3">
    <source>
        <dbReference type="SAM" id="Phobius"/>
    </source>
</evidence>
<keyword evidence="1" id="KW-0547">Nucleotide-binding</keyword>
<name>A0ABQ4Q6S1_9BURK</name>
<dbReference type="CDD" id="cd05387">
    <property type="entry name" value="BY-kinase"/>
    <property type="match status" value="1"/>
</dbReference>
<dbReference type="EMBL" id="BPMK01000010">
    <property type="protein sequence ID" value="GIZ52505.1"/>
    <property type="molecule type" value="Genomic_DNA"/>
</dbReference>
<dbReference type="NCBIfam" id="TIGR01007">
    <property type="entry name" value="eps_fam"/>
    <property type="match status" value="1"/>
</dbReference>
<accession>A0ABQ4Q6S1</accession>
<dbReference type="Gene3D" id="3.40.50.300">
    <property type="entry name" value="P-loop containing nucleotide triphosphate hydrolases"/>
    <property type="match status" value="1"/>
</dbReference>
<sequence>MDHVIEERPASRQATRDTSIGRILLEQGKITPEDAERVLRAQKELGMRFGEAAKHLGLVTESDIQQVLSQQFAYPYLLPGQGGFSNELVAAYNPFSPQVDTFRAVRSQLMLRWFGAGRKALAIAAVHPGDGASYCAANLAVVFSQLGEKTLLVDANLRAGRQQALFNLNSRTGLSDVLGDRSDLDAIAPVAAFESLSVLGAGTPPPNPHELISRPAFPALTREVSAHFDVVLFDVPAFASGPAALSVAAAVGGVLLVVRRNQTRWSEVATASQQIRSAGAELVGTVLVDR</sequence>
<dbReference type="InterPro" id="IPR050445">
    <property type="entry name" value="Bact_polysacc_biosynth/exp"/>
</dbReference>
<feature type="transmembrane region" description="Helical" evidence="3">
    <location>
        <begin position="237"/>
        <end position="258"/>
    </location>
</feature>
<keyword evidence="2" id="KW-0067">ATP-binding</keyword>
<evidence type="ECO:0000313" key="4">
    <source>
        <dbReference type="EMBL" id="GIZ52505.1"/>
    </source>
</evidence>
<dbReference type="InterPro" id="IPR005702">
    <property type="entry name" value="Wzc-like_C"/>
</dbReference>
<dbReference type="SUPFAM" id="SSF160246">
    <property type="entry name" value="EspE N-terminal domain-like"/>
    <property type="match status" value="1"/>
</dbReference>
<dbReference type="InterPro" id="IPR027417">
    <property type="entry name" value="P-loop_NTPase"/>
</dbReference>
<dbReference type="Proteomes" id="UP000887222">
    <property type="component" value="Unassembled WGS sequence"/>
</dbReference>
<dbReference type="InterPro" id="IPR017479">
    <property type="entry name" value="Tyr_kinase_chain_length_EpsG"/>
</dbReference>
<evidence type="ECO:0000313" key="5">
    <source>
        <dbReference type="Proteomes" id="UP000887222"/>
    </source>
</evidence>
<reference evidence="4 5" key="1">
    <citation type="journal article" date="2022" name="Int. J. Syst. Evol. Microbiol.">
        <title>Noviherbaspirillum aridicola sp. nov., isolated from an arid soil in Pakistan.</title>
        <authorList>
            <person name="Khan I.U."/>
            <person name="Saqib M."/>
            <person name="Amin A."/>
            <person name="Hussain F."/>
            <person name="Li L."/>
            <person name="Liu Y.H."/>
            <person name="Fang B.Z."/>
            <person name="Ahmed I."/>
            <person name="Li W.J."/>
        </authorList>
    </citation>
    <scope>NUCLEOTIDE SEQUENCE [LARGE SCALE GENOMIC DNA]</scope>
    <source>
        <strain evidence="4 5">NCCP-691</strain>
    </source>
</reference>
<dbReference type="InterPro" id="IPR037257">
    <property type="entry name" value="T2SS_E_N_sf"/>
</dbReference>
<keyword evidence="3" id="KW-0472">Membrane</keyword>
<dbReference type="Gene3D" id="1.10.40.70">
    <property type="match status" value="1"/>
</dbReference>
<comment type="caution">
    <text evidence="4">The sequence shown here is derived from an EMBL/GenBank/DDBJ whole genome shotgun (WGS) entry which is preliminary data.</text>
</comment>
<evidence type="ECO:0000256" key="1">
    <source>
        <dbReference type="ARBA" id="ARBA00022741"/>
    </source>
</evidence>
<gene>
    <name evidence="4" type="ORF">NCCP691_25190</name>
</gene>
<dbReference type="NCBIfam" id="TIGR03029">
    <property type="entry name" value="EpsG"/>
    <property type="match status" value="1"/>
</dbReference>
<evidence type="ECO:0000256" key="2">
    <source>
        <dbReference type="ARBA" id="ARBA00022840"/>
    </source>
</evidence>
<evidence type="ECO:0008006" key="6">
    <source>
        <dbReference type="Google" id="ProtNLM"/>
    </source>
</evidence>
<keyword evidence="3" id="KW-1133">Transmembrane helix</keyword>
<keyword evidence="5" id="KW-1185">Reference proteome</keyword>
<organism evidence="4 5">
    <name type="scientific">Noviherbaspirillum aridicola</name>
    <dbReference type="NCBI Taxonomy" id="2849687"/>
    <lineage>
        <taxon>Bacteria</taxon>
        <taxon>Pseudomonadati</taxon>
        <taxon>Pseudomonadota</taxon>
        <taxon>Betaproteobacteria</taxon>
        <taxon>Burkholderiales</taxon>
        <taxon>Oxalobacteraceae</taxon>
        <taxon>Noviherbaspirillum</taxon>
    </lineage>
</organism>
<dbReference type="PANTHER" id="PTHR32309:SF13">
    <property type="entry name" value="FERRIC ENTEROBACTIN TRANSPORT PROTEIN FEPE"/>
    <property type="match status" value="1"/>
</dbReference>